<keyword evidence="8" id="KW-0460">Magnesium</keyword>
<evidence type="ECO:0000256" key="12">
    <source>
        <dbReference type="ARBA" id="ARBA00038905"/>
    </source>
</evidence>
<dbReference type="Proteomes" id="UP000824156">
    <property type="component" value="Unassembled WGS sequence"/>
</dbReference>
<reference evidence="19" key="2">
    <citation type="submission" date="2021-04" db="EMBL/GenBank/DDBJ databases">
        <authorList>
            <person name="Gilroy R."/>
        </authorList>
    </citation>
    <scope>NUCLEOTIDE SEQUENCE</scope>
    <source>
        <strain evidence="19">1719</strain>
    </source>
</reference>
<comment type="cofactor">
    <cofactor evidence="1">
        <name>Mg(2+)</name>
        <dbReference type="ChEBI" id="CHEBI:18420"/>
    </cofactor>
</comment>
<protein>
    <recommendedName>
        <fullName evidence="13">8-oxo-dGTP diphosphatase</fullName>
        <ecNumber evidence="12">3.6.1.55</ecNumber>
    </recommendedName>
    <alternativeName>
        <fullName evidence="16">7,8-dihydro-8-oxoguanine-triphosphatase</fullName>
    </alternativeName>
    <alternativeName>
        <fullName evidence="15">Mutator protein MutT</fullName>
    </alternativeName>
    <alternativeName>
        <fullName evidence="14">dGTP pyrophosphohydrolase</fullName>
    </alternativeName>
</protein>
<dbReference type="PANTHER" id="PTHR47707:SF1">
    <property type="entry name" value="NUDIX HYDROLASE FAMILY PROTEIN"/>
    <property type="match status" value="1"/>
</dbReference>
<evidence type="ECO:0000256" key="10">
    <source>
        <dbReference type="ARBA" id="ARBA00035861"/>
    </source>
</evidence>
<keyword evidence="6" id="KW-0227">DNA damage</keyword>
<dbReference type="PROSITE" id="PS00893">
    <property type="entry name" value="NUDIX_BOX"/>
    <property type="match status" value="1"/>
</dbReference>
<evidence type="ECO:0000256" key="13">
    <source>
        <dbReference type="ARBA" id="ARBA00040794"/>
    </source>
</evidence>
<accession>A0A9D2AYV3</accession>
<evidence type="ECO:0000256" key="5">
    <source>
        <dbReference type="ARBA" id="ARBA00022723"/>
    </source>
</evidence>
<dbReference type="PROSITE" id="PS51462">
    <property type="entry name" value="NUDIX"/>
    <property type="match status" value="1"/>
</dbReference>
<organism evidence="19 20">
    <name type="scientific">Candidatus Sphingobacterium stercoripullorum</name>
    <dbReference type="NCBI Taxonomy" id="2838759"/>
    <lineage>
        <taxon>Bacteria</taxon>
        <taxon>Pseudomonadati</taxon>
        <taxon>Bacteroidota</taxon>
        <taxon>Sphingobacteriia</taxon>
        <taxon>Sphingobacteriales</taxon>
        <taxon>Sphingobacteriaceae</taxon>
        <taxon>Sphingobacterium</taxon>
    </lineage>
</organism>
<reference evidence="19" key="1">
    <citation type="journal article" date="2021" name="PeerJ">
        <title>Extensive microbial diversity within the chicken gut microbiome revealed by metagenomics and culture.</title>
        <authorList>
            <person name="Gilroy R."/>
            <person name="Ravi A."/>
            <person name="Getino M."/>
            <person name="Pursley I."/>
            <person name="Horton D.L."/>
            <person name="Alikhan N.F."/>
            <person name="Baker D."/>
            <person name="Gharbi K."/>
            <person name="Hall N."/>
            <person name="Watson M."/>
            <person name="Adriaenssens E.M."/>
            <person name="Foster-Nyarko E."/>
            <person name="Jarju S."/>
            <person name="Secka A."/>
            <person name="Antonio M."/>
            <person name="Oren A."/>
            <person name="Chaudhuri R.R."/>
            <person name="La Ragione R."/>
            <person name="Hildebrand F."/>
            <person name="Pallen M.J."/>
        </authorList>
    </citation>
    <scope>NUCLEOTIDE SEQUENCE</scope>
    <source>
        <strain evidence="19">1719</strain>
    </source>
</reference>
<dbReference type="GO" id="GO:0008413">
    <property type="term" value="F:8-oxo-7,8-dihydroguanosine triphosphate pyrophosphatase activity"/>
    <property type="evidence" value="ECO:0007669"/>
    <property type="project" value="TreeGrafter"/>
</dbReference>
<gene>
    <name evidence="19" type="ORF">H9853_04280</name>
</gene>
<dbReference type="InterPro" id="IPR015797">
    <property type="entry name" value="NUDIX_hydrolase-like_dom_sf"/>
</dbReference>
<dbReference type="GO" id="GO:0044715">
    <property type="term" value="F:8-oxo-dGDP phosphatase activity"/>
    <property type="evidence" value="ECO:0007669"/>
    <property type="project" value="TreeGrafter"/>
</dbReference>
<dbReference type="CDD" id="cd03425">
    <property type="entry name" value="NUDIX_MutT_NudA_like"/>
    <property type="match status" value="1"/>
</dbReference>
<name>A0A9D2AYV3_9SPHI</name>
<dbReference type="PRINTS" id="PR00502">
    <property type="entry name" value="NUDIXFAMILY"/>
</dbReference>
<dbReference type="GO" id="GO:0044716">
    <property type="term" value="F:8-oxo-GDP phosphatase activity"/>
    <property type="evidence" value="ECO:0007669"/>
    <property type="project" value="TreeGrafter"/>
</dbReference>
<dbReference type="Gene3D" id="3.90.79.10">
    <property type="entry name" value="Nucleoside Triphosphate Pyrophosphohydrolase"/>
    <property type="match status" value="1"/>
</dbReference>
<feature type="domain" description="Nudix hydrolase" evidence="18">
    <location>
        <begin position="12"/>
        <end position="137"/>
    </location>
</feature>
<evidence type="ECO:0000256" key="3">
    <source>
        <dbReference type="ARBA" id="ARBA00022457"/>
    </source>
</evidence>
<dbReference type="PANTHER" id="PTHR47707">
    <property type="entry name" value="8-OXO-DGTP DIPHOSPHATASE"/>
    <property type="match status" value="1"/>
</dbReference>
<dbReference type="GO" id="GO:0006281">
    <property type="term" value="P:DNA repair"/>
    <property type="evidence" value="ECO:0007669"/>
    <property type="project" value="UniProtKB-KW"/>
</dbReference>
<keyword evidence="3" id="KW-0515">Mutator protein</keyword>
<dbReference type="Pfam" id="PF00293">
    <property type="entry name" value="NUDIX"/>
    <property type="match status" value="1"/>
</dbReference>
<keyword evidence="4" id="KW-0235">DNA replication</keyword>
<dbReference type="InterPro" id="IPR020084">
    <property type="entry name" value="NUDIX_hydrolase_CS"/>
</dbReference>
<dbReference type="GO" id="GO:0006260">
    <property type="term" value="P:DNA replication"/>
    <property type="evidence" value="ECO:0007669"/>
    <property type="project" value="UniProtKB-KW"/>
</dbReference>
<evidence type="ECO:0000256" key="11">
    <source>
        <dbReference type="ARBA" id="ARBA00036904"/>
    </source>
</evidence>
<dbReference type="EC" id="3.6.1.55" evidence="12"/>
<comment type="catalytic activity">
    <reaction evidence="11">
        <text>8-oxo-GTP + H2O = 8-oxo-GMP + diphosphate + H(+)</text>
        <dbReference type="Rhea" id="RHEA:67616"/>
        <dbReference type="ChEBI" id="CHEBI:15377"/>
        <dbReference type="ChEBI" id="CHEBI:15378"/>
        <dbReference type="ChEBI" id="CHEBI:33019"/>
        <dbReference type="ChEBI" id="CHEBI:143553"/>
        <dbReference type="ChEBI" id="CHEBI:145694"/>
    </reaction>
</comment>
<evidence type="ECO:0000313" key="20">
    <source>
        <dbReference type="Proteomes" id="UP000824156"/>
    </source>
</evidence>
<evidence type="ECO:0000256" key="8">
    <source>
        <dbReference type="ARBA" id="ARBA00022842"/>
    </source>
</evidence>
<dbReference type="InterPro" id="IPR020476">
    <property type="entry name" value="Nudix_hydrolase"/>
</dbReference>
<evidence type="ECO:0000256" key="9">
    <source>
        <dbReference type="ARBA" id="ARBA00023204"/>
    </source>
</evidence>
<evidence type="ECO:0000313" key="19">
    <source>
        <dbReference type="EMBL" id="HIX54219.1"/>
    </source>
</evidence>
<evidence type="ECO:0000256" key="1">
    <source>
        <dbReference type="ARBA" id="ARBA00001946"/>
    </source>
</evidence>
<evidence type="ECO:0000256" key="6">
    <source>
        <dbReference type="ARBA" id="ARBA00022763"/>
    </source>
</evidence>
<proteinExistence type="inferred from homology"/>
<comment type="catalytic activity">
    <reaction evidence="10">
        <text>8-oxo-dGTP + H2O = 8-oxo-dGMP + diphosphate + H(+)</text>
        <dbReference type="Rhea" id="RHEA:31575"/>
        <dbReference type="ChEBI" id="CHEBI:15377"/>
        <dbReference type="ChEBI" id="CHEBI:15378"/>
        <dbReference type="ChEBI" id="CHEBI:33019"/>
        <dbReference type="ChEBI" id="CHEBI:63224"/>
        <dbReference type="ChEBI" id="CHEBI:77896"/>
        <dbReference type="EC" id="3.6.1.55"/>
    </reaction>
</comment>
<keyword evidence="7 17" id="KW-0378">Hydrolase</keyword>
<keyword evidence="5" id="KW-0479">Metal-binding</keyword>
<dbReference type="EMBL" id="DXEZ01000120">
    <property type="protein sequence ID" value="HIX54219.1"/>
    <property type="molecule type" value="Genomic_DNA"/>
</dbReference>
<dbReference type="InterPro" id="IPR047127">
    <property type="entry name" value="MutT-like"/>
</dbReference>
<evidence type="ECO:0000256" key="17">
    <source>
        <dbReference type="RuleBase" id="RU003476"/>
    </source>
</evidence>
<evidence type="ECO:0000259" key="18">
    <source>
        <dbReference type="PROSITE" id="PS51462"/>
    </source>
</evidence>
<dbReference type="SUPFAM" id="SSF55811">
    <property type="entry name" value="Nudix"/>
    <property type="match status" value="1"/>
</dbReference>
<dbReference type="InterPro" id="IPR000086">
    <property type="entry name" value="NUDIX_hydrolase_dom"/>
</dbReference>
<evidence type="ECO:0000256" key="7">
    <source>
        <dbReference type="ARBA" id="ARBA00022801"/>
    </source>
</evidence>
<evidence type="ECO:0000256" key="15">
    <source>
        <dbReference type="ARBA" id="ARBA00041979"/>
    </source>
</evidence>
<evidence type="ECO:0000256" key="4">
    <source>
        <dbReference type="ARBA" id="ARBA00022705"/>
    </source>
</evidence>
<sequence length="148" mass="17265">MKNPNQQEHLSEYQQVATCAIIKKQDKYLVAQRSSNMKYPLKWEFPGGRLEAHETLEECVIREIKEELGVGIEIIEYWGSAESLDPVYPLHLHGYFCRITNGIPRCIEHQEVKWLKLEELKSLSWAKSDLYFVNKLITKADSKEGKKL</sequence>
<comment type="caution">
    <text evidence="19">The sequence shown here is derived from an EMBL/GenBank/DDBJ whole genome shotgun (WGS) entry which is preliminary data.</text>
</comment>
<comment type="similarity">
    <text evidence="2 17">Belongs to the Nudix hydrolase family.</text>
</comment>
<evidence type="ECO:0000256" key="2">
    <source>
        <dbReference type="ARBA" id="ARBA00005582"/>
    </source>
</evidence>
<dbReference type="GO" id="GO:0035539">
    <property type="term" value="F:8-oxo-7,8-dihydrodeoxyguanosine triphosphate pyrophosphatase activity"/>
    <property type="evidence" value="ECO:0007669"/>
    <property type="project" value="UniProtKB-EC"/>
</dbReference>
<dbReference type="GO" id="GO:0046872">
    <property type="term" value="F:metal ion binding"/>
    <property type="evidence" value="ECO:0007669"/>
    <property type="project" value="UniProtKB-KW"/>
</dbReference>
<evidence type="ECO:0000256" key="14">
    <source>
        <dbReference type="ARBA" id="ARBA00041592"/>
    </source>
</evidence>
<keyword evidence="9" id="KW-0234">DNA repair</keyword>
<dbReference type="AlphaFoldDB" id="A0A9D2AYV3"/>
<evidence type="ECO:0000256" key="16">
    <source>
        <dbReference type="ARBA" id="ARBA00042798"/>
    </source>
</evidence>